<dbReference type="NCBIfam" id="TIGR00702">
    <property type="entry name" value="YcaO-type kinase domain"/>
    <property type="match status" value="1"/>
</dbReference>
<proteinExistence type="predicted"/>
<dbReference type="PROSITE" id="PS51664">
    <property type="entry name" value="YCAO"/>
    <property type="match status" value="1"/>
</dbReference>
<evidence type="ECO:0000313" key="3">
    <source>
        <dbReference type="Proteomes" id="UP001622594"/>
    </source>
</evidence>
<gene>
    <name evidence="2" type="ORF">OG814_10620</name>
</gene>
<keyword evidence="3" id="KW-1185">Reference proteome</keyword>
<dbReference type="NCBIfam" id="TIGR03604">
    <property type="entry name" value="TOMM_cyclo_SagD"/>
    <property type="match status" value="1"/>
</dbReference>
<dbReference type="EMBL" id="CP108188">
    <property type="protein sequence ID" value="WTR69686.1"/>
    <property type="molecule type" value="Genomic_DNA"/>
</dbReference>
<name>A0ABZ1L7S7_9ACTN</name>
<dbReference type="Gene3D" id="3.40.50.720">
    <property type="entry name" value="NAD(P)-binding Rossmann-like Domain"/>
    <property type="match status" value="1"/>
</dbReference>
<protein>
    <submittedName>
        <fullName evidence="2">TOMM leader peptide-binding protein</fullName>
    </submittedName>
</protein>
<dbReference type="RefSeq" id="WP_327164611.1">
    <property type="nucleotide sequence ID" value="NZ_CP108188.1"/>
</dbReference>
<dbReference type="Gene3D" id="3.30.1330.230">
    <property type="match status" value="1"/>
</dbReference>
<dbReference type="Proteomes" id="UP001622594">
    <property type="component" value="Chromosome"/>
</dbReference>
<organism evidence="2 3">
    <name type="scientific">Streptomyces zaomyceticus</name>
    <dbReference type="NCBI Taxonomy" id="68286"/>
    <lineage>
        <taxon>Bacteria</taxon>
        <taxon>Bacillati</taxon>
        <taxon>Actinomycetota</taxon>
        <taxon>Actinomycetes</taxon>
        <taxon>Kitasatosporales</taxon>
        <taxon>Streptomycetaceae</taxon>
        <taxon>Streptomyces</taxon>
    </lineage>
</organism>
<dbReference type="InterPro" id="IPR027624">
    <property type="entry name" value="TOMM_cyclo_SagD"/>
</dbReference>
<evidence type="ECO:0000313" key="2">
    <source>
        <dbReference type="EMBL" id="WTR69686.1"/>
    </source>
</evidence>
<dbReference type="PANTHER" id="PTHR37809">
    <property type="entry name" value="RIBOSOMAL PROTEIN S12 METHYLTHIOTRANSFERASE ACCESSORY FACTOR YCAO"/>
    <property type="match status" value="1"/>
</dbReference>
<dbReference type="PANTHER" id="PTHR37809:SF1">
    <property type="entry name" value="RIBOSOMAL PROTEIN S12 METHYLTHIOTRANSFERASE ACCESSORY FACTOR YCAO"/>
    <property type="match status" value="1"/>
</dbReference>
<dbReference type="InterPro" id="IPR022291">
    <property type="entry name" value="Bacteriocin_synth_cyclodeHase"/>
</dbReference>
<reference evidence="2 3" key="1">
    <citation type="submission" date="2022-10" db="EMBL/GenBank/DDBJ databases">
        <title>The complete genomes of actinobacterial strains from the NBC collection.</title>
        <authorList>
            <person name="Joergensen T.S."/>
            <person name="Alvarez Arevalo M."/>
            <person name="Sterndorff E.B."/>
            <person name="Faurdal D."/>
            <person name="Vuksanovic O."/>
            <person name="Mourched A.-S."/>
            <person name="Charusanti P."/>
            <person name="Shaw S."/>
            <person name="Blin K."/>
            <person name="Weber T."/>
        </authorList>
    </citation>
    <scope>NUCLEOTIDE SEQUENCE [LARGE SCALE GENOMIC DNA]</scope>
    <source>
        <strain evidence="2 3">NBC_00123</strain>
    </source>
</reference>
<dbReference type="Gene3D" id="3.30.40.250">
    <property type="match status" value="1"/>
</dbReference>
<evidence type="ECO:0000259" key="1">
    <source>
        <dbReference type="PROSITE" id="PS51664"/>
    </source>
</evidence>
<feature type="domain" description="YcaO" evidence="1">
    <location>
        <begin position="404"/>
        <end position="773"/>
    </location>
</feature>
<dbReference type="Pfam" id="PF02624">
    <property type="entry name" value="YcaO"/>
    <property type="match status" value="1"/>
</dbReference>
<sequence>MTVTRGKELPTVAVDADRVGFKSHLRPETVPGQAVYLVSQRGLTTLRGEHAEVLAPLLDGTRSTAGVLREASRVLSADEALGSLRALESAGLLRVRPAGSGPVAGPSTSTSTATEAFWDLLGLDGGRVPDALARARVRVVSLTDTEPAEFAQALRGAGLSPVTDASAPAELSVVLCDDFLSPGLAEVDGAHRRAGTAWLPVRLGWSDPWIGPVFRPGDGPCWHCLASRLRGHRLSEGLLQHSLGRPDPVPLPPATLPVVRALALHLAALEAAKWLGGLRGPEQSTVRTLDTVRLTTTAHPVARIPQCRSCGDPDLVARRVRAPFTPVSRPKVTGAGNGHRALTPEQMLEKYGHLVDPVTGVVKEIRRAPGSPAFLQTFLSGHNLAMPGRSLAGLRAGLRSLSGGKGLTETEARVSALCEAVERHSGTRQGDEPVVRDSLRGLGPAAIHPHDCQLYGEGQFRERDRWNARGSRFQFVPERFDPARPTDWTPVWSLTGRTQRLLPTSMLYFGPEAGSDGLWADSNGNAAGSTREDALVQGFLELVERDAVALWWYNRTRQPAVDLSAFPGDYLPELLAGYRAVNRSVWVIDLTADFGIPVMAALSRRTDKPAEDVIFGFGAHFDPRLALRRALTEMGQLLPAVSGVTRENSGYRVDDPEALDWWRTATAAGHPYLTPDPAVRPRRPEDWTYVPTSDLLDDVHRITELTRERGMELLVLDQTRADLGIPVVKVIVPGMRQFWARFAPGRLFDVPVALGRLSSPLSSEELNPVPLFV</sequence>
<dbReference type="Gene3D" id="3.30.160.660">
    <property type="match status" value="1"/>
</dbReference>
<dbReference type="InterPro" id="IPR003776">
    <property type="entry name" value="YcaO-like_dom"/>
</dbReference>
<accession>A0ABZ1L7S7</accession>
<dbReference type="NCBIfam" id="TIGR03882">
    <property type="entry name" value="cyclo_dehyd_2"/>
    <property type="match status" value="1"/>
</dbReference>
<dbReference type="Gene3D" id="3.90.930.60">
    <property type="match status" value="1"/>
</dbReference>